<dbReference type="Gene3D" id="3.30.50.10">
    <property type="entry name" value="Erythroid Transcription Factor GATA-1, subunit A"/>
    <property type="match status" value="1"/>
</dbReference>
<evidence type="ECO:0000259" key="9">
    <source>
        <dbReference type="PROSITE" id="PS51030"/>
    </source>
</evidence>
<gene>
    <name evidence="10" type="ORF">KXQ929_LOCUS51224</name>
</gene>
<evidence type="ECO:0000256" key="1">
    <source>
        <dbReference type="ARBA" id="ARBA00022723"/>
    </source>
</evidence>
<name>A0A820P909_9BILA</name>
<proteinExistence type="predicted"/>
<dbReference type="PRINTS" id="PR00047">
    <property type="entry name" value="STROIDFINGER"/>
</dbReference>
<dbReference type="SMART" id="SM00399">
    <property type="entry name" value="ZnF_C4"/>
    <property type="match status" value="1"/>
</dbReference>
<feature type="non-terminal residue" evidence="10">
    <location>
        <position position="85"/>
    </location>
</feature>
<dbReference type="Pfam" id="PF00105">
    <property type="entry name" value="zf-C4"/>
    <property type="match status" value="1"/>
</dbReference>
<reference evidence="10" key="1">
    <citation type="submission" date="2021-02" db="EMBL/GenBank/DDBJ databases">
        <authorList>
            <person name="Nowell W R."/>
        </authorList>
    </citation>
    <scope>NUCLEOTIDE SEQUENCE</scope>
</reference>
<dbReference type="PANTHER" id="PTHR24082">
    <property type="entry name" value="NUCLEAR HORMONE RECEPTOR"/>
    <property type="match status" value="1"/>
</dbReference>
<evidence type="ECO:0000256" key="7">
    <source>
        <dbReference type="ARBA" id="ARBA00023170"/>
    </source>
</evidence>
<keyword evidence="1" id="KW-0479">Metal-binding</keyword>
<comment type="caution">
    <text evidence="10">The sequence shown here is derived from an EMBL/GenBank/DDBJ whole genome shotgun (WGS) entry which is preliminary data.</text>
</comment>
<sequence>MTSIFLQPVLLPLPAPTKNKVGRRLSKQSICLVCGDIARIINYGALCCQACKTFFRRNVSHNKSQIICRRDGNCEVTKHTRLGCT</sequence>
<dbReference type="InterPro" id="IPR001628">
    <property type="entry name" value="Znf_hrmn_rcpt"/>
</dbReference>
<dbReference type="GO" id="GO:0008270">
    <property type="term" value="F:zinc ion binding"/>
    <property type="evidence" value="ECO:0007669"/>
    <property type="project" value="UniProtKB-KW"/>
</dbReference>
<dbReference type="AlphaFoldDB" id="A0A820P909"/>
<dbReference type="GO" id="GO:0030154">
    <property type="term" value="P:cell differentiation"/>
    <property type="evidence" value="ECO:0007669"/>
    <property type="project" value="TreeGrafter"/>
</dbReference>
<accession>A0A820P909</accession>
<keyword evidence="8" id="KW-0539">Nucleus</keyword>
<evidence type="ECO:0000256" key="8">
    <source>
        <dbReference type="ARBA" id="ARBA00023242"/>
    </source>
</evidence>
<evidence type="ECO:0000256" key="5">
    <source>
        <dbReference type="ARBA" id="ARBA00023125"/>
    </source>
</evidence>
<keyword evidence="5" id="KW-0238">DNA-binding</keyword>
<dbReference type="GO" id="GO:0004879">
    <property type="term" value="F:nuclear receptor activity"/>
    <property type="evidence" value="ECO:0007669"/>
    <property type="project" value="TreeGrafter"/>
</dbReference>
<dbReference type="InterPro" id="IPR013088">
    <property type="entry name" value="Znf_NHR/GATA"/>
</dbReference>
<evidence type="ECO:0000313" key="11">
    <source>
        <dbReference type="Proteomes" id="UP000663868"/>
    </source>
</evidence>
<dbReference type="GO" id="GO:0000122">
    <property type="term" value="P:negative regulation of transcription by RNA polymerase II"/>
    <property type="evidence" value="ECO:0007669"/>
    <property type="project" value="TreeGrafter"/>
</dbReference>
<keyword evidence="4" id="KW-0805">Transcription regulation</keyword>
<dbReference type="GO" id="GO:0000978">
    <property type="term" value="F:RNA polymerase II cis-regulatory region sequence-specific DNA binding"/>
    <property type="evidence" value="ECO:0007669"/>
    <property type="project" value="TreeGrafter"/>
</dbReference>
<dbReference type="Proteomes" id="UP000663868">
    <property type="component" value="Unassembled WGS sequence"/>
</dbReference>
<organism evidence="10 11">
    <name type="scientific">Adineta steineri</name>
    <dbReference type="NCBI Taxonomy" id="433720"/>
    <lineage>
        <taxon>Eukaryota</taxon>
        <taxon>Metazoa</taxon>
        <taxon>Spiralia</taxon>
        <taxon>Gnathifera</taxon>
        <taxon>Rotifera</taxon>
        <taxon>Eurotatoria</taxon>
        <taxon>Bdelloidea</taxon>
        <taxon>Adinetida</taxon>
        <taxon>Adinetidae</taxon>
        <taxon>Adineta</taxon>
    </lineage>
</organism>
<protein>
    <recommendedName>
        <fullName evidence="9">Nuclear receptor domain-containing protein</fullName>
    </recommendedName>
</protein>
<evidence type="ECO:0000256" key="3">
    <source>
        <dbReference type="ARBA" id="ARBA00022833"/>
    </source>
</evidence>
<keyword evidence="3" id="KW-0862">Zinc</keyword>
<keyword evidence="2" id="KW-0863">Zinc-finger</keyword>
<feature type="domain" description="Nuclear receptor" evidence="9">
    <location>
        <begin position="28"/>
        <end position="85"/>
    </location>
</feature>
<dbReference type="PANTHER" id="PTHR24082:SF507">
    <property type="entry name" value="BILE ACID RECEPTOR-RELATED"/>
    <property type="match status" value="1"/>
</dbReference>
<dbReference type="InterPro" id="IPR050234">
    <property type="entry name" value="Nuclear_hormone_rcpt_NR1"/>
</dbReference>
<dbReference type="PROSITE" id="PS51030">
    <property type="entry name" value="NUCLEAR_REC_DBD_2"/>
    <property type="match status" value="1"/>
</dbReference>
<evidence type="ECO:0000256" key="2">
    <source>
        <dbReference type="ARBA" id="ARBA00022771"/>
    </source>
</evidence>
<evidence type="ECO:0000256" key="6">
    <source>
        <dbReference type="ARBA" id="ARBA00023163"/>
    </source>
</evidence>
<keyword evidence="7" id="KW-0675">Receptor</keyword>
<dbReference type="PROSITE" id="PS00031">
    <property type="entry name" value="NUCLEAR_REC_DBD_1"/>
    <property type="match status" value="1"/>
</dbReference>
<dbReference type="EMBL" id="CAJOBB010024957">
    <property type="protein sequence ID" value="CAF4404653.1"/>
    <property type="molecule type" value="Genomic_DNA"/>
</dbReference>
<evidence type="ECO:0000313" key="10">
    <source>
        <dbReference type="EMBL" id="CAF4404653.1"/>
    </source>
</evidence>
<keyword evidence="6" id="KW-0804">Transcription</keyword>
<dbReference type="GO" id="GO:0045944">
    <property type="term" value="P:positive regulation of transcription by RNA polymerase II"/>
    <property type="evidence" value="ECO:0007669"/>
    <property type="project" value="TreeGrafter"/>
</dbReference>
<dbReference type="SUPFAM" id="SSF57716">
    <property type="entry name" value="Glucocorticoid receptor-like (DNA-binding domain)"/>
    <property type="match status" value="1"/>
</dbReference>
<evidence type="ECO:0000256" key="4">
    <source>
        <dbReference type="ARBA" id="ARBA00023015"/>
    </source>
</evidence>